<dbReference type="HOGENOM" id="CLU_1792737_0_0_4"/>
<dbReference type="Proteomes" id="UP000001977">
    <property type="component" value="Chromosome"/>
</dbReference>
<accession>Q2L306</accession>
<dbReference type="AlphaFoldDB" id="Q2L306"/>
<evidence type="ECO:0000313" key="2">
    <source>
        <dbReference type="Proteomes" id="UP000001977"/>
    </source>
</evidence>
<sequence length="144" mass="16751">MFMCLIHPVKMVDLLGYWTEMTLVEVGWWKCKKHAHENRRPWRSLHIALDARTLQIRAIGMAWNQGYCPSENLLTSPLREWTMSMQTASNARQPSASMRRSWATLRVRRWRRRLACGVSRCARQTAEVAAKKSISGWPSHQGDD</sequence>
<name>Q2L306_BORA1</name>
<keyword evidence="2" id="KW-1185">Reference proteome</keyword>
<gene>
    <name evidence="1" type="ordered locus">BAV1277</name>
</gene>
<protein>
    <submittedName>
        <fullName evidence="1">Transposase (Partial)</fullName>
    </submittedName>
</protein>
<organism evidence="1 2">
    <name type="scientific">Bordetella avium (strain 197N)</name>
    <dbReference type="NCBI Taxonomy" id="360910"/>
    <lineage>
        <taxon>Bacteria</taxon>
        <taxon>Pseudomonadati</taxon>
        <taxon>Pseudomonadota</taxon>
        <taxon>Betaproteobacteria</taxon>
        <taxon>Burkholderiales</taxon>
        <taxon>Alcaligenaceae</taxon>
        <taxon>Bordetella</taxon>
    </lineage>
</organism>
<proteinExistence type="predicted"/>
<reference evidence="1 2" key="1">
    <citation type="journal article" date="2006" name="J. Bacteriol.">
        <title>Comparison of the genome sequence of the poultry pathogen Bordetella avium with those of B. bronchiseptica, B. pertussis, and B. parapertussis reveals extensive diversity in surface structures associated with host interaction.</title>
        <authorList>
            <person name="Sebaihia M."/>
            <person name="Preston A."/>
            <person name="Maskell D.J."/>
            <person name="Kuzmiak H."/>
            <person name="Connell T.D."/>
            <person name="King N.D."/>
            <person name="Orndorff P.E."/>
            <person name="Miyamoto D.M."/>
            <person name="Thomson N.R."/>
            <person name="Harris D."/>
            <person name="Goble A."/>
            <person name="Lord A."/>
            <person name="Murphy L."/>
            <person name="Quail M.A."/>
            <person name="Rutter S."/>
            <person name="Squares R."/>
            <person name="Squares S."/>
            <person name="Woodward J."/>
            <person name="Parkhill J."/>
            <person name="Temple L.M."/>
        </authorList>
    </citation>
    <scope>NUCLEOTIDE SEQUENCE [LARGE SCALE GENOMIC DNA]</scope>
    <source>
        <strain evidence="1 2">197N</strain>
    </source>
</reference>
<evidence type="ECO:0000313" key="1">
    <source>
        <dbReference type="EMBL" id="CAJ48883.1"/>
    </source>
</evidence>
<dbReference type="KEGG" id="bav:BAV1277"/>
<dbReference type="EMBL" id="AM167904">
    <property type="protein sequence ID" value="CAJ48883.1"/>
    <property type="molecule type" value="Genomic_DNA"/>
</dbReference>